<dbReference type="AlphaFoldDB" id="A0A4Z2GKY3"/>
<dbReference type="EMBL" id="SRLO01000518">
    <property type="protein sequence ID" value="TNN53352.1"/>
    <property type="molecule type" value="Genomic_DNA"/>
</dbReference>
<evidence type="ECO:0000256" key="1">
    <source>
        <dbReference type="SAM" id="MobiDB-lite"/>
    </source>
</evidence>
<dbReference type="Proteomes" id="UP000314294">
    <property type="component" value="Unassembled WGS sequence"/>
</dbReference>
<feature type="signal peptide" evidence="2">
    <location>
        <begin position="1"/>
        <end position="21"/>
    </location>
</feature>
<keyword evidence="4" id="KW-1185">Reference proteome</keyword>
<feature type="region of interest" description="Disordered" evidence="1">
    <location>
        <begin position="214"/>
        <end position="236"/>
    </location>
</feature>
<accession>A0A4Z2GKY3</accession>
<evidence type="ECO:0000313" key="3">
    <source>
        <dbReference type="EMBL" id="TNN53352.1"/>
    </source>
</evidence>
<organism evidence="3 4">
    <name type="scientific">Liparis tanakae</name>
    <name type="common">Tanaka's snailfish</name>
    <dbReference type="NCBI Taxonomy" id="230148"/>
    <lineage>
        <taxon>Eukaryota</taxon>
        <taxon>Metazoa</taxon>
        <taxon>Chordata</taxon>
        <taxon>Craniata</taxon>
        <taxon>Vertebrata</taxon>
        <taxon>Euteleostomi</taxon>
        <taxon>Actinopterygii</taxon>
        <taxon>Neopterygii</taxon>
        <taxon>Teleostei</taxon>
        <taxon>Neoteleostei</taxon>
        <taxon>Acanthomorphata</taxon>
        <taxon>Eupercaria</taxon>
        <taxon>Perciformes</taxon>
        <taxon>Cottioidei</taxon>
        <taxon>Cottales</taxon>
        <taxon>Liparidae</taxon>
        <taxon>Liparis</taxon>
    </lineage>
</organism>
<name>A0A4Z2GKY3_9TELE</name>
<gene>
    <name evidence="3" type="ORF">EYF80_036419</name>
</gene>
<sequence>MIWSSQASCCCGFAFSHFTAALYTCVSEWILSSLEDNNTKDPSGSQSAFDALLTGRLSLGFGFGCLAWSCTISPGAIAGYSEVSFSFLIGQALVPLPEGDQEGRTSKDSVPEHVVTWTQNDAPALSAVKRGVTSYLRPQVSATAVGLARASGSVAAVGSVARTSSCSGATVVISTGNTTWSFLKVFPVHSSKQSVRCGADTLWDLGLSNASFSEQPTAPAASRRGQKRPNDSSTLNDLDIVSSVSKDIHVLS</sequence>
<evidence type="ECO:0000313" key="4">
    <source>
        <dbReference type="Proteomes" id="UP000314294"/>
    </source>
</evidence>
<comment type="caution">
    <text evidence="3">The sequence shown here is derived from an EMBL/GenBank/DDBJ whole genome shotgun (WGS) entry which is preliminary data.</text>
</comment>
<protein>
    <submittedName>
        <fullName evidence="3">Uncharacterized protein</fullName>
    </submittedName>
</protein>
<evidence type="ECO:0000256" key="2">
    <source>
        <dbReference type="SAM" id="SignalP"/>
    </source>
</evidence>
<reference evidence="3 4" key="1">
    <citation type="submission" date="2019-03" db="EMBL/GenBank/DDBJ databases">
        <title>First draft genome of Liparis tanakae, snailfish: a comprehensive survey of snailfish specific genes.</title>
        <authorList>
            <person name="Kim W."/>
            <person name="Song I."/>
            <person name="Jeong J.-H."/>
            <person name="Kim D."/>
            <person name="Kim S."/>
            <person name="Ryu S."/>
            <person name="Song J.Y."/>
            <person name="Lee S.K."/>
        </authorList>
    </citation>
    <scope>NUCLEOTIDE SEQUENCE [LARGE SCALE GENOMIC DNA]</scope>
    <source>
        <tissue evidence="3">Muscle</tissue>
    </source>
</reference>
<proteinExistence type="predicted"/>
<keyword evidence="2" id="KW-0732">Signal</keyword>
<feature type="chain" id="PRO_5021304767" evidence="2">
    <location>
        <begin position="22"/>
        <end position="252"/>
    </location>
</feature>